<evidence type="ECO:0000256" key="1">
    <source>
        <dbReference type="SAM" id="MobiDB-lite"/>
    </source>
</evidence>
<feature type="chain" id="PRO_5040941436" evidence="2">
    <location>
        <begin position="21"/>
        <end position="177"/>
    </location>
</feature>
<name>A0A9X1FZZ5_9RHOB</name>
<organism evidence="3 4">
    <name type="scientific">Roseobacter insulae</name>
    <dbReference type="NCBI Taxonomy" id="2859783"/>
    <lineage>
        <taxon>Bacteria</taxon>
        <taxon>Pseudomonadati</taxon>
        <taxon>Pseudomonadota</taxon>
        <taxon>Alphaproteobacteria</taxon>
        <taxon>Rhodobacterales</taxon>
        <taxon>Roseobacteraceae</taxon>
        <taxon>Roseobacter</taxon>
    </lineage>
</organism>
<protein>
    <submittedName>
        <fullName evidence="3">Uncharacterized protein</fullName>
    </submittedName>
</protein>
<dbReference type="EMBL" id="JAHXDN010000010">
    <property type="protein sequence ID" value="MBW4710737.1"/>
    <property type="molecule type" value="Genomic_DNA"/>
</dbReference>
<proteinExistence type="predicted"/>
<sequence>MCEIISTALAASGFAGGAAATGAAAGAATAGGLLQTAGLLLSVGGTVAQAVSANKAAKQTAAEIEVQRALEKRINATEDQRARLQFASQIATQRAELAARGVSPDSPTAILLGQTAARELSFQSQSIRSTGEATDRELSATARATRARGRRNLLTGSASAAGKFLTAAPEIWPDLLP</sequence>
<comment type="caution">
    <text evidence="3">The sequence shown here is derived from an EMBL/GenBank/DDBJ whole genome shotgun (WGS) entry which is preliminary data.</text>
</comment>
<accession>A0A9X1FZZ5</accession>
<reference evidence="3" key="1">
    <citation type="submission" date="2021-07" db="EMBL/GenBank/DDBJ databases">
        <title>Roseobacter insulae sp. nov., isolated from a tidal flat.</title>
        <authorList>
            <person name="Park S."/>
            <person name="Yoon J.-H."/>
        </authorList>
    </citation>
    <scope>NUCLEOTIDE SEQUENCE</scope>
    <source>
        <strain evidence="3">YSTF-M11</strain>
    </source>
</reference>
<dbReference type="RefSeq" id="WP_219507851.1">
    <property type="nucleotide sequence ID" value="NZ_JAHXDN010000010.1"/>
</dbReference>
<evidence type="ECO:0000256" key="2">
    <source>
        <dbReference type="SAM" id="SignalP"/>
    </source>
</evidence>
<dbReference type="AlphaFoldDB" id="A0A9X1FZZ5"/>
<evidence type="ECO:0000313" key="3">
    <source>
        <dbReference type="EMBL" id="MBW4710737.1"/>
    </source>
</evidence>
<keyword evidence="4" id="KW-1185">Reference proteome</keyword>
<gene>
    <name evidence="3" type="ORF">KX928_23350</name>
</gene>
<evidence type="ECO:0000313" key="4">
    <source>
        <dbReference type="Proteomes" id="UP001138661"/>
    </source>
</evidence>
<feature type="compositionally biased region" description="Polar residues" evidence="1">
    <location>
        <begin position="123"/>
        <end position="132"/>
    </location>
</feature>
<dbReference type="Proteomes" id="UP001138661">
    <property type="component" value="Unassembled WGS sequence"/>
</dbReference>
<keyword evidence="2" id="KW-0732">Signal</keyword>
<feature type="signal peptide" evidence="2">
    <location>
        <begin position="1"/>
        <end position="20"/>
    </location>
</feature>
<feature type="region of interest" description="Disordered" evidence="1">
    <location>
        <begin position="123"/>
        <end position="144"/>
    </location>
</feature>